<keyword evidence="1" id="KW-0812">Transmembrane</keyword>
<gene>
    <name evidence="2" type="ORF">CR105_00210</name>
</gene>
<dbReference type="Proteomes" id="UP000230390">
    <property type="component" value="Unassembled WGS sequence"/>
</dbReference>
<keyword evidence="1" id="KW-1133">Transmembrane helix</keyword>
<feature type="transmembrane region" description="Helical" evidence="1">
    <location>
        <begin position="55"/>
        <end position="82"/>
    </location>
</feature>
<dbReference type="EMBL" id="PDOC01000001">
    <property type="protein sequence ID" value="PIL46622.1"/>
    <property type="molecule type" value="Genomic_DNA"/>
</dbReference>
<evidence type="ECO:0000256" key="1">
    <source>
        <dbReference type="SAM" id="Phobius"/>
    </source>
</evidence>
<evidence type="ECO:0000313" key="3">
    <source>
        <dbReference type="Proteomes" id="UP000230390"/>
    </source>
</evidence>
<protein>
    <submittedName>
        <fullName evidence="2">Uncharacterized protein</fullName>
    </submittedName>
</protein>
<accession>A0A2G8TKR0</accession>
<sequence length="131" mass="15107">MRHSLSDGALQWSTHHERKDAMTIFLHALLYLGAWLLTFGLFTLIAWYARYAVAVIVALFPALAVFWFLWTWLVALPMALLFDGSAAEKRIVIISHWLSDRTGDLLLFFLTLPFQIFIRVSQIADWLVGRL</sequence>
<dbReference type="RefSeq" id="WP_099786423.1">
    <property type="nucleotide sequence ID" value="NZ_JBHLYV010000100.1"/>
</dbReference>
<organism evidence="2 3">
    <name type="scientific">Massilia eurypsychrophila</name>
    <dbReference type="NCBI Taxonomy" id="1485217"/>
    <lineage>
        <taxon>Bacteria</taxon>
        <taxon>Pseudomonadati</taxon>
        <taxon>Pseudomonadota</taxon>
        <taxon>Betaproteobacteria</taxon>
        <taxon>Burkholderiales</taxon>
        <taxon>Oxalobacteraceae</taxon>
        <taxon>Telluria group</taxon>
        <taxon>Massilia</taxon>
    </lineage>
</organism>
<dbReference type="AlphaFoldDB" id="A0A2G8TKR0"/>
<proteinExistence type="predicted"/>
<keyword evidence="1" id="KW-0472">Membrane</keyword>
<reference evidence="2 3" key="1">
    <citation type="submission" date="2017-10" db="EMBL/GenBank/DDBJ databases">
        <title>Massilia psychrophilum sp. nov., a novel purple-pigmented bacterium isolated from Tianshan glacier, Xinjiang Municipality, China.</title>
        <authorList>
            <person name="Wang H."/>
        </authorList>
    </citation>
    <scope>NUCLEOTIDE SEQUENCE [LARGE SCALE GENOMIC DNA]</scope>
    <source>
        <strain evidence="2 3">JCM 30074</strain>
    </source>
</reference>
<comment type="caution">
    <text evidence="2">The sequence shown here is derived from an EMBL/GenBank/DDBJ whole genome shotgun (WGS) entry which is preliminary data.</text>
</comment>
<evidence type="ECO:0000313" key="2">
    <source>
        <dbReference type="EMBL" id="PIL46622.1"/>
    </source>
</evidence>
<keyword evidence="3" id="KW-1185">Reference proteome</keyword>
<feature type="transmembrane region" description="Helical" evidence="1">
    <location>
        <begin position="21"/>
        <end position="49"/>
    </location>
</feature>
<name>A0A2G8TKR0_9BURK</name>